<feature type="domain" description="Outer membrane protein beta-barrel" evidence="3">
    <location>
        <begin position="9"/>
        <end position="174"/>
    </location>
</feature>
<evidence type="ECO:0000313" key="4">
    <source>
        <dbReference type="EMBL" id="QEE28637.1"/>
    </source>
</evidence>
<dbReference type="Gene3D" id="2.40.160.20">
    <property type="match status" value="1"/>
</dbReference>
<dbReference type="Pfam" id="PF13505">
    <property type="entry name" value="OMP_b-brl"/>
    <property type="match status" value="1"/>
</dbReference>
<evidence type="ECO:0000256" key="2">
    <source>
        <dbReference type="SAM" id="SignalP"/>
    </source>
</evidence>
<feature type="chain" id="PRO_5022668415" evidence="2">
    <location>
        <begin position="21"/>
        <end position="203"/>
    </location>
</feature>
<gene>
    <name evidence="4" type="ORF">FTW19_11875</name>
</gene>
<keyword evidence="5" id="KW-1185">Reference proteome</keyword>
<name>A0A5B9EEC1_9BACT</name>
<dbReference type="InterPro" id="IPR011250">
    <property type="entry name" value="OMP/PagP_B-barrel"/>
</dbReference>
<feature type="signal peptide" evidence="2">
    <location>
        <begin position="1"/>
        <end position="20"/>
    </location>
</feature>
<dbReference type="RefSeq" id="WP_147647827.1">
    <property type="nucleotide sequence ID" value="NZ_CP042806.1"/>
</dbReference>
<dbReference type="AlphaFoldDB" id="A0A5B9EEC1"/>
<evidence type="ECO:0000256" key="1">
    <source>
        <dbReference type="ARBA" id="ARBA00022729"/>
    </source>
</evidence>
<keyword evidence="1 2" id="KW-0732">Signal</keyword>
<dbReference type="KEGG" id="talb:FTW19_11875"/>
<accession>A0A5B9EEC1</accession>
<evidence type="ECO:0000313" key="5">
    <source>
        <dbReference type="Proteomes" id="UP000321820"/>
    </source>
</evidence>
<dbReference type="InterPro" id="IPR027385">
    <property type="entry name" value="Beta-barrel_OMP"/>
</dbReference>
<evidence type="ECO:0000259" key="3">
    <source>
        <dbReference type="Pfam" id="PF13505"/>
    </source>
</evidence>
<protein>
    <submittedName>
        <fullName evidence="4">Outer membrane beta-barrel protein</fullName>
    </submittedName>
</protein>
<organism evidence="4 5">
    <name type="scientific">Terriglobus albidus</name>
    <dbReference type="NCBI Taxonomy" id="1592106"/>
    <lineage>
        <taxon>Bacteria</taxon>
        <taxon>Pseudomonadati</taxon>
        <taxon>Acidobacteriota</taxon>
        <taxon>Terriglobia</taxon>
        <taxon>Terriglobales</taxon>
        <taxon>Acidobacteriaceae</taxon>
        <taxon>Terriglobus</taxon>
    </lineage>
</organism>
<dbReference type="Proteomes" id="UP000321820">
    <property type="component" value="Chromosome"/>
</dbReference>
<dbReference type="EMBL" id="CP042806">
    <property type="protein sequence ID" value="QEE28637.1"/>
    <property type="molecule type" value="Genomic_DNA"/>
</dbReference>
<proteinExistence type="predicted"/>
<sequence>MNRVKCAVIFALMSNVFAMAQATEAGQAIARHQITVQGSGVFTRKVTVQGVTYKPTSSGGGTVGYRFNFSRFLGAEVEYDFFRNTQKFETSSTSLSLRTNVHAATGSAVINLPNPLTKRFKSYAMVGGGVLLFDPRDTTFIPRQTANAIMFGGGVDIPITRQLAIRAQAKNFLYKAPDFSLGISRPDKFSQMMVPSVGLVFQF</sequence>
<dbReference type="OrthoDB" id="119733at2"/>
<dbReference type="SUPFAM" id="SSF56925">
    <property type="entry name" value="OMPA-like"/>
    <property type="match status" value="1"/>
</dbReference>
<reference evidence="4 5" key="1">
    <citation type="submission" date="2019-08" db="EMBL/GenBank/DDBJ databases">
        <title>Complete genome sequence of Terriglobus albidus strain ORNL.</title>
        <authorList>
            <person name="Podar M."/>
        </authorList>
    </citation>
    <scope>NUCLEOTIDE SEQUENCE [LARGE SCALE GENOMIC DNA]</scope>
    <source>
        <strain evidence="4 5">ORNL</strain>
    </source>
</reference>